<evidence type="ECO:0000313" key="3">
    <source>
        <dbReference type="Proteomes" id="UP000049023"/>
    </source>
</evidence>
<sequence length="98" mass="10274">MPEQALVGGDADLGVRHLPAGGLTAQLPGQLADLRDRLGGNRLTETRQPARRVDRDPAAEGGRAAAQQRLGLTLGAEPQVFVPVEFQRGGQVVDLGQA</sequence>
<protein>
    <submittedName>
        <fullName evidence="2">Uncharacterized protein</fullName>
    </submittedName>
</protein>
<dbReference type="AlphaFoldDB" id="A0A654ZS62"/>
<dbReference type="EMBL" id="CNFU01000040">
    <property type="protein sequence ID" value="CKQ96603.1"/>
    <property type="molecule type" value="Genomic_DNA"/>
</dbReference>
<evidence type="ECO:0000313" key="2">
    <source>
        <dbReference type="EMBL" id="CKQ96603.1"/>
    </source>
</evidence>
<organism evidence="2 3">
    <name type="scientific">Mycobacterium tuberculosis</name>
    <dbReference type="NCBI Taxonomy" id="1773"/>
    <lineage>
        <taxon>Bacteria</taxon>
        <taxon>Bacillati</taxon>
        <taxon>Actinomycetota</taxon>
        <taxon>Actinomycetes</taxon>
        <taxon>Mycobacteriales</taxon>
        <taxon>Mycobacteriaceae</taxon>
        <taxon>Mycobacterium</taxon>
        <taxon>Mycobacterium tuberculosis complex</taxon>
    </lineage>
</organism>
<name>A0A654ZS62_MYCTX</name>
<proteinExistence type="predicted"/>
<gene>
    <name evidence="2" type="ORF">ERS027661_00368</name>
</gene>
<dbReference type="Proteomes" id="UP000049023">
    <property type="component" value="Unassembled WGS sequence"/>
</dbReference>
<reference evidence="2 3" key="1">
    <citation type="submission" date="2015-03" db="EMBL/GenBank/DDBJ databases">
        <authorList>
            <consortium name="Pathogen Informatics"/>
        </authorList>
    </citation>
    <scope>NUCLEOTIDE SEQUENCE [LARGE SCALE GENOMIC DNA]</scope>
    <source>
        <strain evidence="2 3">Bir 187</strain>
    </source>
</reference>
<feature type="region of interest" description="Disordered" evidence="1">
    <location>
        <begin position="37"/>
        <end position="65"/>
    </location>
</feature>
<accession>A0A654ZS62</accession>
<evidence type="ECO:0000256" key="1">
    <source>
        <dbReference type="SAM" id="MobiDB-lite"/>
    </source>
</evidence>